<evidence type="ECO:0000313" key="3">
    <source>
        <dbReference type="EMBL" id="KAL3653657.1"/>
    </source>
</evidence>
<evidence type="ECO:0008006" key="5">
    <source>
        <dbReference type="Google" id="ProtNLM"/>
    </source>
</evidence>
<feature type="chain" id="PRO_5044893987" description="Transmembrane protein" evidence="2">
    <location>
        <begin position="27"/>
        <end position="79"/>
    </location>
</feature>
<reference evidence="4" key="1">
    <citation type="journal article" date="2024" name="IScience">
        <title>Strigolactones Initiate the Formation of Haustorium-like Structures in Castilleja.</title>
        <authorList>
            <person name="Buerger M."/>
            <person name="Peterson D."/>
            <person name="Chory J."/>
        </authorList>
    </citation>
    <scope>NUCLEOTIDE SEQUENCE [LARGE SCALE GENOMIC DNA]</scope>
</reference>
<feature type="signal peptide" evidence="2">
    <location>
        <begin position="1"/>
        <end position="26"/>
    </location>
</feature>
<proteinExistence type="predicted"/>
<gene>
    <name evidence="3" type="ORF">CASFOL_003338</name>
</gene>
<evidence type="ECO:0000256" key="1">
    <source>
        <dbReference type="SAM" id="MobiDB-lite"/>
    </source>
</evidence>
<dbReference type="EMBL" id="JAVIJP010000005">
    <property type="protein sequence ID" value="KAL3653657.1"/>
    <property type="molecule type" value="Genomic_DNA"/>
</dbReference>
<dbReference type="AlphaFoldDB" id="A0ABD3EGV9"/>
<comment type="caution">
    <text evidence="3">The sequence shown here is derived from an EMBL/GenBank/DDBJ whole genome shotgun (WGS) entry which is preliminary data.</text>
</comment>
<keyword evidence="4" id="KW-1185">Reference proteome</keyword>
<dbReference type="PANTHER" id="PTHR34467:SF1">
    <property type="entry name" value="OS05G0542300 PROTEIN"/>
    <property type="match status" value="1"/>
</dbReference>
<feature type="compositionally biased region" description="Basic residues" evidence="1">
    <location>
        <begin position="68"/>
        <end position="79"/>
    </location>
</feature>
<protein>
    <recommendedName>
        <fullName evidence="5">Transmembrane protein</fullName>
    </recommendedName>
</protein>
<name>A0ABD3EGV9_9LAMI</name>
<accession>A0ABD3EGV9</accession>
<dbReference type="PANTHER" id="PTHR34467">
    <property type="entry name" value="TRANSMEMBRANE PROTEIN"/>
    <property type="match status" value="1"/>
</dbReference>
<sequence length="79" mass="8467">MDSRIKGSLVISLLLLVLLSPGILKASCNGTNRLDLLHKEGYGANSRKLLQVDIVFDYGDAGPNPKHDPRRKGGGGKNP</sequence>
<evidence type="ECO:0000256" key="2">
    <source>
        <dbReference type="SAM" id="SignalP"/>
    </source>
</evidence>
<keyword evidence="2" id="KW-0732">Signal</keyword>
<evidence type="ECO:0000313" key="4">
    <source>
        <dbReference type="Proteomes" id="UP001632038"/>
    </source>
</evidence>
<organism evidence="3 4">
    <name type="scientific">Castilleja foliolosa</name>
    <dbReference type="NCBI Taxonomy" id="1961234"/>
    <lineage>
        <taxon>Eukaryota</taxon>
        <taxon>Viridiplantae</taxon>
        <taxon>Streptophyta</taxon>
        <taxon>Embryophyta</taxon>
        <taxon>Tracheophyta</taxon>
        <taxon>Spermatophyta</taxon>
        <taxon>Magnoliopsida</taxon>
        <taxon>eudicotyledons</taxon>
        <taxon>Gunneridae</taxon>
        <taxon>Pentapetalae</taxon>
        <taxon>asterids</taxon>
        <taxon>lamiids</taxon>
        <taxon>Lamiales</taxon>
        <taxon>Orobanchaceae</taxon>
        <taxon>Pedicularideae</taxon>
        <taxon>Castillejinae</taxon>
        <taxon>Castilleja</taxon>
    </lineage>
</organism>
<feature type="region of interest" description="Disordered" evidence="1">
    <location>
        <begin position="59"/>
        <end position="79"/>
    </location>
</feature>
<dbReference type="Proteomes" id="UP001632038">
    <property type="component" value="Unassembled WGS sequence"/>
</dbReference>